<accession>A0A9Q3K6R5</accession>
<dbReference type="PROSITE" id="PS51253">
    <property type="entry name" value="HTH_CENPB"/>
    <property type="match status" value="1"/>
</dbReference>
<dbReference type="OrthoDB" id="2507670at2759"/>
<evidence type="ECO:0000313" key="3">
    <source>
        <dbReference type="EMBL" id="MBW0574164.1"/>
    </source>
</evidence>
<evidence type="ECO:0000259" key="2">
    <source>
        <dbReference type="PROSITE" id="PS51253"/>
    </source>
</evidence>
<dbReference type="EMBL" id="AVOT02093603">
    <property type="protein sequence ID" value="MBW0574164.1"/>
    <property type="molecule type" value="Genomic_DNA"/>
</dbReference>
<sequence>MTNSKDIKRVIPVKHVRVDEILEEWVQQAIQNDMIITGDFIRGKWKYFARLLGVPSSNWLHLSNGWLDCFKNCNSLKNHKRHGEIGSTNVAYVQSEIERLGPLLRQFEL</sequence>
<keyword evidence="1" id="KW-0238">DNA-binding</keyword>
<evidence type="ECO:0000256" key="1">
    <source>
        <dbReference type="ARBA" id="ARBA00023125"/>
    </source>
</evidence>
<dbReference type="GO" id="GO:0003677">
    <property type="term" value="F:DNA binding"/>
    <property type="evidence" value="ECO:0007669"/>
    <property type="project" value="UniProtKB-KW"/>
</dbReference>
<dbReference type="InterPro" id="IPR006600">
    <property type="entry name" value="HTH_CenpB_DNA-bd_dom"/>
</dbReference>
<dbReference type="Gene3D" id="1.10.10.60">
    <property type="entry name" value="Homeodomain-like"/>
    <property type="match status" value="1"/>
</dbReference>
<evidence type="ECO:0000313" key="4">
    <source>
        <dbReference type="Proteomes" id="UP000765509"/>
    </source>
</evidence>
<comment type="caution">
    <text evidence="3">The sequence shown here is derived from an EMBL/GenBank/DDBJ whole genome shotgun (WGS) entry which is preliminary data.</text>
</comment>
<protein>
    <recommendedName>
        <fullName evidence="2">HTH CENPB-type domain-containing protein</fullName>
    </recommendedName>
</protein>
<name>A0A9Q3K6R5_9BASI</name>
<dbReference type="Proteomes" id="UP000765509">
    <property type="component" value="Unassembled WGS sequence"/>
</dbReference>
<dbReference type="AlphaFoldDB" id="A0A9Q3K6R5"/>
<proteinExistence type="predicted"/>
<keyword evidence="4" id="KW-1185">Reference proteome</keyword>
<gene>
    <name evidence="3" type="ORF">O181_113879</name>
</gene>
<dbReference type="SMART" id="SM00674">
    <property type="entry name" value="CENPB"/>
    <property type="match status" value="1"/>
</dbReference>
<feature type="domain" description="HTH CENPB-type" evidence="2">
    <location>
        <begin position="6"/>
        <end position="80"/>
    </location>
</feature>
<dbReference type="InterPro" id="IPR009057">
    <property type="entry name" value="Homeodomain-like_sf"/>
</dbReference>
<reference evidence="3" key="1">
    <citation type="submission" date="2021-03" db="EMBL/GenBank/DDBJ databases">
        <title>Draft genome sequence of rust myrtle Austropuccinia psidii MF-1, a brazilian biotype.</title>
        <authorList>
            <person name="Quecine M.C."/>
            <person name="Pachon D.M.R."/>
            <person name="Bonatelli M.L."/>
            <person name="Correr F.H."/>
            <person name="Franceschini L.M."/>
            <person name="Leite T.F."/>
            <person name="Margarido G.R.A."/>
            <person name="Almeida C.A."/>
            <person name="Ferrarezi J.A."/>
            <person name="Labate C.A."/>
        </authorList>
    </citation>
    <scope>NUCLEOTIDE SEQUENCE</scope>
    <source>
        <strain evidence="3">MF-1</strain>
    </source>
</reference>
<dbReference type="SUPFAM" id="SSF46689">
    <property type="entry name" value="Homeodomain-like"/>
    <property type="match status" value="1"/>
</dbReference>
<dbReference type="Pfam" id="PF03221">
    <property type="entry name" value="HTH_Tnp_Tc5"/>
    <property type="match status" value="1"/>
</dbReference>
<organism evidence="3 4">
    <name type="scientific">Austropuccinia psidii MF-1</name>
    <dbReference type="NCBI Taxonomy" id="1389203"/>
    <lineage>
        <taxon>Eukaryota</taxon>
        <taxon>Fungi</taxon>
        <taxon>Dikarya</taxon>
        <taxon>Basidiomycota</taxon>
        <taxon>Pucciniomycotina</taxon>
        <taxon>Pucciniomycetes</taxon>
        <taxon>Pucciniales</taxon>
        <taxon>Sphaerophragmiaceae</taxon>
        <taxon>Austropuccinia</taxon>
    </lineage>
</organism>